<dbReference type="InterPro" id="IPR029044">
    <property type="entry name" value="Nucleotide-diphossugar_trans"/>
</dbReference>
<keyword evidence="1" id="KW-0328">Glycosyltransferase</keyword>
<evidence type="ECO:0000259" key="3">
    <source>
        <dbReference type="Pfam" id="PF00535"/>
    </source>
</evidence>
<evidence type="ECO:0000313" key="5">
    <source>
        <dbReference type="Proteomes" id="UP000232163"/>
    </source>
</evidence>
<dbReference type="Pfam" id="PF00535">
    <property type="entry name" value="Glycos_transf_2"/>
    <property type="match status" value="1"/>
</dbReference>
<organism evidence="4 5">
    <name type="scientific">Phyllobacterium zundukense</name>
    <dbReference type="NCBI Taxonomy" id="1867719"/>
    <lineage>
        <taxon>Bacteria</taxon>
        <taxon>Pseudomonadati</taxon>
        <taxon>Pseudomonadota</taxon>
        <taxon>Alphaproteobacteria</taxon>
        <taxon>Hyphomicrobiales</taxon>
        <taxon>Phyllobacteriaceae</taxon>
        <taxon>Phyllobacterium</taxon>
    </lineage>
</organism>
<dbReference type="AlphaFoldDB" id="A0A2N9VQS4"/>
<dbReference type="PANTHER" id="PTHR22916">
    <property type="entry name" value="GLYCOSYLTRANSFERASE"/>
    <property type="match status" value="1"/>
</dbReference>
<reference evidence="5" key="1">
    <citation type="journal article" date="2017" name="Int J Environ Stud">
        <title>Does the Miocene-Pliocene relict legume Oxytropis triphylla form nitrogen-fixing nodules with a combination of bacterial strains?</title>
        <authorList>
            <person name="Safronova V."/>
            <person name="Belimov A."/>
            <person name="Sazanova A."/>
            <person name="Kuznetsova I."/>
            <person name="Popova J."/>
            <person name="Andronov E."/>
            <person name="Verkhozina A."/>
            <person name="Tikhonovich I."/>
        </authorList>
    </citation>
    <scope>NUCLEOTIDE SEQUENCE [LARGE SCALE GENOMIC DNA]</scope>
    <source>
        <strain evidence="5">Tri-38</strain>
    </source>
</reference>
<accession>A0A2N9VQS4</accession>
<sequence length="342" mass="38520">MVRTFWLQPAEIIDVHPDISVIIAAYNAESTISRAIRSALEQDGVSVEIIVVDDKSSDNTVDVVRSFSQTNIRVLQLDVNGGPARARNVAIDAARGRWIAVLDADDEMFPGRLLALTSRAESTGAMLVVDNIEVIDNRDGNTYQMFPAARLKQVEKLTLPIFIASNLVFSSTFNYGYMKPVFSREFVLRHGLRYSENLRIGEDYLFFASMLASGGECVVEPTTGYSYHVNDGSISRTLKFHHVASMIEADAVFLARFELDLEAKAAQARRTRNLEEVQNFLSLVEYIKCGSVRNIIRMALVDPMAFRFLHMPVAVRIKRLMPNFMSRNPFPKHGRTKQHSRV</sequence>
<evidence type="ECO:0000313" key="4">
    <source>
        <dbReference type="EMBL" id="PIO41842.1"/>
    </source>
</evidence>
<evidence type="ECO:0000256" key="1">
    <source>
        <dbReference type="ARBA" id="ARBA00022676"/>
    </source>
</evidence>
<dbReference type="CDD" id="cd00761">
    <property type="entry name" value="Glyco_tranf_GTA_type"/>
    <property type="match status" value="1"/>
</dbReference>
<dbReference type="Proteomes" id="UP000232163">
    <property type="component" value="Unassembled WGS sequence"/>
</dbReference>
<feature type="domain" description="Glycosyltransferase 2-like" evidence="3">
    <location>
        <begin position="20"/>
        <end position="169"/>
    </location>
</feature>
<name>A0A2N9VQS4_9HYPH</name>
<gene>
    <name evidence="4" type="ORF">B5P45_22445</name>
</gene>
<keyword evidence="2" id="KW-0808">Transferase</keyword>
<dbReference type="InterPro" id="IPR001173">
    <property type="entry name" value="Glyco_trans_2-like"/>
</dbReference>
<dbReference type="GO" id="GO:0016758">
    <property type="term" value="F:hexosyltransferase activity"/>
    <property type="evidence" value="ECO:0007669"/>
    <property type="project" value="UniProtKB-ARBA"/>
</dbReference>
<protein>
    <recommendedName>
        <fullName evidence="3">Glycosyltransferase 2-like domain-containing protein</fullName>
    </recommendedName>
</protein>
<proteinExistence type="predicted"/>
<dbReference type="EMBL" id="MZMT01000053">
    <property type="protein sequence ID" value="PIO41842.1"/>
    <property type="molecule type" value="Genomic_DNA"/>
</dbReference>
<dbReference type="PANTHER" id="PTHR22916:SF51">
    <property type="entry name" value="GLYCOSYLTRANSFERASE EPSH-RELATED"/>
    <property type="match status" value="1"/>
</dbReference>
<keyword evidence="5" id="KW-1185">Reference proteome</keyword>
<dbReference type="Gene3D" id="3.90.550.10">
    <property type="entry name" value="Spore Coat Polysaccharide Biosynthesis Protein SpsA, Chain A"/>
    <property type="match status" value="1"/>
</dbReference>
<evidence type="ECO:0000256" key="2">
    <source>
        <dbReference type="ARBA" id="ARBA00022679"/>
    </source>
</evidence>
<comment type="caution">
    <text evidence="4">The sequence shown here is derived from an EMBL/GenBank/DDBJ whole genome shotgun (WGS) entry which is preliminary data.</text>
</comment>
<dbReference type="SUPFAM" id="SSF53448">
    <property type="entry name" value="Nucleotide-diphospho-sugar transferases"/>
    <property type="match status" value="1"/>
</dbReference>
<dbReference type="OrthoDB" id="9806521at2"/>